<keyword evidence="1" id="KW-0812">Transmembrane</keyword>
<dbReference type="Proteomes" id="UP001519288">
    <property type="component" value="Unassembled WGS sequence"/>
</dbReference>
<feature type="transmembrane region" description="Helical" evidence="1">
    <location>
        <begin position="43"/>
        <end position="62"/>
    </location>
</feature>
<name>A0ABS4JGU7_9BACL</name>
<feature type="transmembrane region" description="Helical" evidence="1">
    <location>
        <begin position="7"/>
        <end position="23"/>
    </location>
</feature>
<comment type="caution">
    <text evidence="2">The sequence shown here is derived from an EMBL/GenBank/DDBJ whole genome shotgun (WGS) entry which is preliminary data.</text>
</comment>
<organism evidence="2 3">
    <name type="scientific">Paenibacillus shirakamiensis</name>
    <dbReference type="NCBI Taxonomy" id="1265935"/>
    <lineage>
        <taxon>Bacteria</taxon>
        <taxon>Bacillati</taxon>
        <taxon>Bacillota</taxon>
        <taxon>Bacilli</taxon>
        <taxon>Bacillales</taxon>
        <taxon>Paenibacillaceae</taxon>
        <taxon>Paenibacillus</taxon>
    </lineage>
</organism>
<evidence type="ECO:0000256" key="1">
    <source>
        <dbReference type="SAM" id="Phobius"/>
    </source>
</evidence>
<reference evidence="2 3" key="1">
    <citation type="submission" date="2021-03" db="EMBL/GenBank/DDBJ databases">
        <title>Genomic Encyclopedia of Type Strains, Phase IV (KMG-IV): sequencing the most valuable type-strain genomes for metagenomic binning, comparative biology and taxonomic classification.</title>
        <authorList>
            <person name="Goeker M."/>
        </authorList>
    </citation>
    <scope>NUCLEOTIDE SEQUENCE [LARGE SCALE GENOMIC DNA]</scope>
    <source>
        <strain evidence="2 3">DSM 26806</strain>
    </source>
</reference>
<dbReference type="RefSeq" id="WP_209861539.1">
    <property type="nucleotide sequence ID" value="NZ_JAGGLD010000003.1"/>
</dbReference>
<feature type="transmembrane region" description="Helical" evidence="1">
    <location>
        <begin position="74"/>
        <end position="91"/>
    </location>
</feature>
<keyword evidence="1" id="KW-0472">Membrane</keyword>
<evidence type="ECO:0000313" key="3">
    <source>
        <dbReference type="Proteomes" id="UP001519288"/>
    </source>
</evidence>
<sequence length="132" mass="14997">MRKSQGYAYYLLWMIGAILLVYYGNQYLNEVANHTGRNQQTKVLGTLALYSLFCGIYVSLIYGFPGRSKFNKPIFISIFIPSFVLLVYSLVSAYMKLPAIPHYAEITGRHGQFFFGVICGIALVKSLFDTRK</sequence>
<dbReference type="EMBL" id="JAGGLD010000003">
    <property type="protein sequence ID" value="MBP2000937.1"/>
    <property type="molecule type" value="Genomic_DNA"/>
</dbReference>
<protein>
    <submittedName>
        <fullName evidence="2">CHASE3 domain sensor protein</fullName>
    </submittedName>
</protein>
<gene>
    <name evidence="2" type="ORF">J2Z69_001980</name>
</gene>
<accession>A0ABS4JGU7</accession>
<proteinExistence type="predicted"/>
<feature type="transmembrane region" description="Helical" evidence="1">
    <location>
        <begin position="111"/>
        <end position="128"/>
    </location>
</feature>
<evidence type="ECO:0000313" key="2">
    <source>
        <dbReference type="EMBL" id="MBP2000937.1"/>
    </source>
</evidence>
<keyword evidence="3" id="KW-1185">Reference proteome</keyword>
<keyword evidence="1" id="KW-1133">Transmembrane helix</keyword>